<dbReference type="Pfam" id="PF15901">
    <property type="entry name" value="Sortilin_C"/>
    <property type="match status" value="1"/>
</dbReference>
<dbReference type="PANTHER" id="PTHR12106">
    <property type="entry name" value="SORTILIN RELATED"/>
    <property type="match status" value="1"/>
</dbReference>
<keyword evidence="3" id="KW-1185">Reference proteome</keyword>
<dbReference type="EMBL" id="JWZT01000607">
    <property type="protein sequence ID" value="KII73900.1"/>
    <property type="molecule type" value="Genomic_DNA"/>
</dbReference>
<dbReference type="InterPro" id="IPR036278">
    <property type="entry name" value="Sialidase_sf"/>
</dbReference>
<name>A0A0C2NC27_THEKT</name>
<dbReference type="AlphaFoldDB" id="A0A0C2NC27"/>
<evidence type="ECO:0000313" key="3">
    <source>
        <dbReference type="Proteomes" id="UP000031668"/>
    </source>
</evidence>
<dbReference type="OrthoDB" id="5949766at2759"/>
<dbReference type="GO" id="GO:0016020">
    <property type="term" value="C:membrane"/>
    <property type="evidence" value="ECO:0007669"/>
    <property type="project" value="TreeGrafter"/>
</dbReference>
<feature type="domain" description="Sortilin C-terminal" evidence="1">
    <location>
        <begin position="267"/>
        <end position="383"/>
    </location>
</feature>
<dbReference type="InterPro" id="IPR031777">
    <property type="entry name" value="Sortilin_C"/>
</dbReference>
<accession>A0A0C2NC27</accession>
<dbReference type="SUPFAM" id="SSF50939">
    <property type="entry name" value="Sialidases"/>
    <property type="match status" value="1"/>
</dbReference>
<organism evidence="2 3">
    <name type="scientific">Thelohanellus kitauei</name>
    <name type="common">Myxosporean</name>
    <dbReference type="NCBI Taxonomy" id="669202"/>
    <lineage>
        <taxon>Eukaryota</taxon>
        <taxon>Metazoa</taxon>
        <taxon>Cnidaria</taxon>
        <taxon>Myxozoa</taxon>
        <taxon>Myxosporea</taxon>
        <taxon>Bivalvulida</taxon>
        <taxon>Platysporina</taxon>
        <taxon>Myxobolidae</taxon>
        <taxon>Thelohanellus</taxon>
    </lineage>
</organism>
<proteinExistence type="predicted"/>
<evidence type="ECO:0000259" key="1">
    <source>
        <dbReference type="Pfam" id="PF15901"/>
    </source>
</evidence>
<gene>
    <name evidence="2" type="ORF">RF11_15601</name>
</gene>
<reference evidence="2 3" key="1">
    <citation type="journal article" date="2014" name="Genome Biol. Evol.">
        <title>The genome of the myxosporean Thelohanellus kitauei shows adaptations to nutrient acquisition within its fish host.</title>
        <authorList>
            <person name="Yang Y."/>
            <person name="Xiong J."/>
            <person name="Zhou Z."/>
            <person name="Huo F."/>
            <person name="Miao W."/>
            <person name="Ran C."/>
            <person name="Liu Y."/>
            <person name="Zhang J."/>
            <person name="Feng J."/>
            <person name="Wang M."/>
            <person name="Wang M."/>
            <person name="Wang L."/>
            <person name="Yao B."/>
        </authorList>
    </citation>
    <scope>NUCLEOTIDE SEQUENCE [LARGE SCALE GENOMIC DNA]</scope>
    <source>
        <strain evidence="2">Wuqing</strain>
    </source>
</reference>
<comment type="caution">
    <text evidence="2">The sequence shown here is derived from an EMBL/GenBank/DDBJ whole genome shotgun (WGS) entry which is preliminary data.</text>
</comment>
<evidence type="ECO:0000313" key="2">
    <source>
        <dbReference type="EMBL" id="KII73900.1"/>
    </source>
</evidence>
<dbReference type="GO" id="GO:0006892">
    <property type="term" value="P:post-Golgi vesicle-mediated transport"/>
    <property type="evidence" value="ECO:0007669"/>
    <property type="project" value="TreeGrafter"/>
</dbReference>
<dbReference type="GO" id="GO:0005794">
    <property type="term" value="C:Golgi apparatus"/>
    <property type="evidence" value="ECO:0007669"/>
    <property type="project" value="TreeGrafter"/>
</dbReference>
<dbReference type="Proteomes" id="UP000031668">
    <property type="component" value="Unassembled WGS sequence"/>
</dbReference>
<sequence length="407" mass="47826">MHQEQGVKKFYLIRNQFIFFEYDENCEKSNKIGILHLDKIQDKTLKNYFNKPHRDEWNRHHYILAGKDPNDSCLYTINKYDELVKLICNLTRYDTTDNKCSFLVNPYLFGVIYANFKTIDSKTRTYYSMDNGKNFLPIKFKTEVSACRETECGVEMDLICSNDFIKNHFPGKWIVQFEGTYQGKGSASHRIFISFTGGKGWKMLDSQVERLAILPNGWLMFGTERFTGRIWYSYNEGLTWHKEDVGADYFIDIIPLESPNNNIIAAINYNYHKSTFSVFTFDFSTVLSNLYLTPDRLCTNEDFEIWYELRYFGTCFQGREISYMKIKPAAMCVDNRNLITRTVKECPCSFEDFHCKPYYHAQDNFCVLDPHSNHVEPATTCPDGLKALRIFNGYKISALIYFYSFRT</sequence>
<dbReference type="PANTHER" id="PTHR12106:SF27">
    <property type="entry name" value="SORTILIN-RELATED RECEPTOR"/>
    <property type="match status" value="1"/>
</dbReference>
<dbReference type="InterPro" id="IPR050310">
    <property type="entry name" value="VPS10-sortilin"/>
</dbReference>
<dbReference type="CDD" id="cd15482">
    <property type="entry name" value="Sialidase_non-viral"/>
    <property type="match status" value="1"/>
</dbReference>
<keyword evidence="2" id="KW-0675">Receptor</keyword>
<protein>
    <submittedName>
        <fullName evidence="2">VPS10 domain-containing receptor SorCS3</fullName>
    </submittedName>
</protein>